<evidence type="ECO:0000313" key="3">
    <source>
        <dbReference type="Proteomes" id="UP000053815"/>
    </source>
</evidence>
<dbReference type="EMBL" id="DF836620">
    <property type="protein sequence ID" value="GAN10219.1"/>
    <property type="molecule type" value="Genomic_DNA"/>
</dbReference>
<dbReference type="Proteomes" id="UP000053815">
    <property type="component" value="Unassembled WGS sequence"/>
</dbReference>
<keyword evidence="3" id="KW-1185">Reference proteome</keyword>
<protein>
    <submittedName>
        <fullName evidence="2">Uncharacterized protein</fullName>
    </submittedName>
</protein>
<feature type="region of interest" description="Disordered" evidence="1">
    <location>
        <begin position="95"/>
        <end position="114"/>
    </location>
</feature>
<accession>A0A0C9MRZ3</accession>
<reference evidence="2" key="1">
    <citation type="submission" date="2014-09" db="EMBL/GenBank/DDBJ databases">
        <title>Draft genome sequence of an oleaginous Mucoromycotina fungus Mucor ambiguus NBRC6742.</title>
        <authorList>
            <person name="Takeda I."/>
            <person name="Yamane N."/>
            <person name="Morita T."/>
            <person name="Tamano K."/>
            <person name="Machida M."/>
            <person name="Baker S."/>
            <person name="Koike H."/>
        </authorList>
    </citation>
    <scope>NUCLEOTIDE SEQUENCE</scope>
    <source>
        <strain evidence="2">NBRC 6742</strain>
    </source>
</reference>
<evidence type="ECO:0000313" key="2">
    <source>
        <dbReference type="EMBL" id="GAN10219.1"/>
    </source>
</evidence>
<gene>
    <name evidence="2" type="ORF">MAM1_0331c09757</name>
</gene>
<dbReference type="OrthoDB" id="2214990at2759"/>
<dbReference type="AlphaFoldDB" id="A0A0C9MRZ3"/>
<evidence type="ECO:0000256" key="1">
    <source>
        <dbReference type="SAM" id="MobiDB-lite"/>
    </source>
</evidence>
<proteinExistence type="predicted"/>
<sequence>MASKRELDSQSPIDNDLFHAYTRYQLCQLKNSTSLWTCNQEKEAMLNILGQFETIDGNTLRMVVNQIFENSVQMYNCNETNESFLGYQGESSSTSHLENALSSPSNASVEVSDNSGTIQDRTWNVCTRSTSKKPELIQEHPIAKKSKPLDATIRKLRKHISRTNLEELCNLTDHVERSKYVVLTRMRRVNTSFTFRVSAATADHSLHISNPLGDYRNPMSVCQANLIAYRFGKVFDLAECHLESEKKKMAKLACYHIIKEELKAHGKQVATPIYKYARYAQSVVRAAEEIGVYVLFIPEVLGPYTLQTIKYSNFSELASCLNAQCAEFKEIARFDHDENLIMTEMNYSREHGDNSYRRTKSKFLNSCA</sequence>
<name>A0A0C9MRZ3_9FUNG</name>
<organism evidence="2">
    <name type="scientific">Mucor ambiguus</name>
    <dbReference type="NCBI Taxonomy" id="91626"/>
    <lineage>
        <taxon>Eukaryota</taxon>
        <taxon>Fungi</taxon>
        <taxon>Fungi incertae sedis</taxon>
        <taxon>Mucoromycota</taxon>
        <taxon>Mucoromycotina</taxon>
        <taxon>Mucoromycetes</taxon>
        <taxon>Mucorales</taxon>
        <taxon>Mucorineae</taxon>
        <taxon>Mucoraceae</taxon>
        <taxon>Mucor</taxon>
    </lineage>
</organism>